<keyword evidence="4 7" id="KW-0812">Transmembrane</keyword>
<proteinExistence type="inferred from homology"/>
<dbReference type="EMBL" id="JBAWSV010000001">
    <property type="protein sequence ID" value="MEI4828910.1"/>
    <property type="molecule type" value="Genomic_DNA"/>
</dbReference>
<dbReference type="PANTHER" id="PTHR32309">
    <property type="entry name" value="TYROSINE-PROTEIN KINASE"/>
    <property type="match status" value="1"/>
</dbReference>
<dbReference type="RefSeq" id="WP_336481257.1">
    <property type="nucleotide sequence ID" value="NZ_JBAWSV010000001.1"/>
</dbReference>
<dbReference type="EMBL" id="JBAWSV010000005">
    <property type="protein sequence ID" value="MEI4830869.1"/>
    <property type="molecule type" value="Genomic_DNA"/>
</dbReference>
<evidence type="ECO:0000256" key="2">
    <source>
        <dbReference type="ARBA" id="ARBA00006683"/>
    </source>
</evidence>
<dbReference type="Proteomes" id="UP001367922">
    <property type="component" value="Unassembled WGS sequence"/>
</dbReference>
<dbReference type="InterPro" id="IPR050445">
    <property type="entry name" value="Bact_polysacc_biosynth/exp"/>
</dbReference>
<comment type="similarity">
    <text evidence="2">Belongs to the CpsC/CapA family.</text>
</comment>
<evidence type="ECO:0000259" key="8">
    <source>
        <dbReference type="Pfam" id="PF02706"/>
    </source>
</evidence>
<evidence type="ECO:0000256" key="4">
    <source>
        <dbReference type="ARBA" id="ARBA00022692"/>
    </source>
</evidence>
<keyword evidence="5 7" id="KW-1133">Transmembrane helix</keyword>
<evidence type="ECO:0000256" key="6">
    <source>
        <dbReference type="ARBA" id="ARBA00023136"/>
    </source>
</evidence>
<evidence type="ECO:0000256" key="5">
    <source>
        <dbReference type="ARBA" id="ARBA00022989"/>
    </source>
</evidence>
<evidence type="ECO:0000313" key="11">
    <source>
        <dbReference type="Proteomes" id="UP001367922"/>
    </source>
</evidence>
<keyword evidence="6 7" id="KW-0472">Membrane</keyword>
<keyword evidence="11" id="KW-1185">Reference proteome</keyword>
<protein>
    <submittedName>
        <fullName evidence="9">Wzz/FepE/Etk N-terminal domain-containing protein</fullName>
    </submittedName>
</protein>
<comment type="subcellular location">
    <subcellularLocation>
        <location evidence="1">Cell membrane</location>
        <topology evidence="1">Multi-pass membrane protein</topology>
    </subcellularLocation>
</comment>
<comment type="caution">
    <text evidence="9">The sequence shown here is derived from an EMBL/GenBank/DDBJ whole genome shotgun (WGS) entry which is preliminary data.</text>
</comment>
<organism evidence="9 11">
    <name type="scientific">Bacillus yunxiaonensis</name>
    <dbReference type="NCBI Taxonomy" id="3127665"/>
    <lineage>
        <taxon>Bacteria</taxon>
        <taxon>Bacillati</taxon>
        <taxon>Bacillota</taxon>
        <taxon>Bacilli</taxon>
        <taxon>Bacillales</taxon>
        <taxon>Bacillaceae</taxon>
        <taxon>Bacillus</taxon>
    </lineage>
</organism>
<evidence type="ECO:0000256" key="1">
    <source>
        <dbReference type="ARBA" id="ARBA00004651"/>
    </source>
</evidence>
<keyword evidence="3" id="KW-1003">Cell membrane</keyword>
<gene>
    <name evidence="9" type="ORF">WAX78_05520</name>
    <name evidence="10" type="ORF">WAX78_15565</name>
</gene>
<sequence>MEKEINLKNLFAVIRRRLWIMVVLTLTITLVGAAYSIFLKTPLYASSAKILIPANNDAMNTLKVMINEQVVMEKVAAELNAELNINRSASALSGQISTESVQSSQIVKITVVDTDPKLAAKIANTTAAVYKQEVASILNFNDVRILSKATATKYPVPININHTKTIMIAFFVGLVLSIGFIFLLDSLDDRIKSERAIEKLLDSPTLGSISKMNKKNIVDKYSKKGSVSLLRGGKNWFTKAEEKETKSRKKA</sequence>
<evidence type="ECO:0000313" key="9">
    <source>
        <dbReference type="EMBL" id="MEI4828910.1"/>
    </source>
</evidence>
<name>A0ABU8FSF1_9BACI</name>
<evidence type="ECO:0000313" key="10">
    <source>
        <dbReference type="EMBL" id="MEI4830869.1"/>
    </source>
</evidence>
<reference evidence="9 11" key="1">
    <citation type="submission" date="2024-01" db="EMBL/GenBank/DDBJ databases">
        <title>Seven novel Bacillus-like species.</title>
        <authorList>
            <person name="Liu G."/>
        </authorList>
    </citation>
    <scope>NUCLEOTIDE SEQUENCE [LARGE SCALE GENOMIC DNA]</scope>
    <source>
        <strain evidence="9 11">FJAT-53711</strain>
    </source>
</reference>
<feature type="transmembrane region" description="Helical" evidence="7">
    <location>
        <begin position="18"/>
        <end position="38"/>
    </location>
</feature>
<dbReference type="Pfam" id="PF02706">
    <property type="entry name" value="Wzz"/>
    <property type="match status" value="1"/>
</dbReference>
<feature type="domain" description="Polysaccharide chain length determinant N-terminal" evidence="8">
    <location>
        <begin position="4"/>
        <end position="71"/>
    </location>
</feature>
<dbReference type="InterPro" id="IPR003856">
    <property type="entry name" value="LPS_length_determ_N"/>
</dbReference>
<evidence type="ECO:0000256" key="7">
    <source>
        <dbReference type="SAM" id="Phobius"/>
    </source>
</evidence>
<dbReference type="PANTHER" id="PTHR32309:SF13">
    <property type="entry name" value="FERRIC ENTEROBACTIN TRANSPORT PROTEIN FEPE"/>
    <property type="match status" value="1"/>
</dbReference>
<accession>A0ABU8FSF1</accession>
<evidence type="ECO:0000256" key="3">
    <source>
        <dbReference type="ARBA" id="ARBA00022475"/>
    </source>
</evidence>
<feature type="transmembrane region" description="Helical" evidence="7">
    <location>
        <begin position="165"/>
        <end position="184"/>
    </location>
</feature>